<sequence length="113" mass="12687">MLSRQVERVEQGGGIQFLAISPKKSDGINEDTFLFLQNTLRPVGGRQRLQMGNARFEGSPDWQSHYSWGFCCEEPAEGRFSMHERPNHGGRPKPCDVCHKGVLSTRNISELVG</sequence>
<keyword evidence="2" id="KW-1185">Reference proteome</keyword>
<reference evidence="1 2" key="1">
    <citation type="submission" date="2024-02" db="EMBL/GenBank/DDBJ databases">
        <authorList>
            <person name="Chen Y."/>
            <person name="Shah S."/>
            <person name="Dougan E. K."/>
            <person name="Thang M."/>
            <person name="Chan C."/>
        </authorList>
    </citation>
    <scope>NUCLEOTIDE SEQUENCE [LARGE SCALE GENOMIC DNA]</scope>
</reference>
<organism evidence="1 2">
    <name type="scientific">Durusdinium trenchii</name>
    <dbReference type="NCBI Taxonomy" id="1381693"/>
    <lineage>
        <taxon>Eukaryota</taxon>
        <taxon>Sar</taxon>
        <taxon>Alveolata</taxon>
        <taxon>Dinophyceae</taxon>
        <taxon>Suessiales</taxon>
        <taxon>Symbiodiniaceae</taxon>
        <taxon>Durusdinium</taxon>
    </lineage>
</organism>
<proteinExistence type="predicted"/>
<evidence type="ECO:0000313" key="2">
    <source>
        <dbReference type="Proteomes" id="UP001642484"/>
    </source>
</evidence>
<protein>
    <submittedName>
        <fullName evidence="1">Uncharacterized protein</fullName>
    </submittedName>
</protein>
<accession>A0ABP0SYE6</accession>
<evidence type="ECO:0000313" key="1">
    <source>
        <dbReference type="EMBL" id="CAK9117463.1"/>
    </source>
</evidence>
<name>A0ABP0SYE6_9DINO</name>
<dbReference type="EMBL" id="CAXAMN010028700">
    <property type="protein sequence ID" value="CAK9117463.1"/>
    <property type="molecule type" value="Genomic_DNA"/>
</dbReference>
<gene>
    <name evidence="1" type="ORF">CCMP2556_LOCUS54782</name>
</gene>
<comment type="caution">
    <text evidence="1">The sequence shown here is derived from an EMBL/GenBank/DDBJ whole genome shotgun (WGS) entry which is preliminary data.</text>
</comment>
<dbReference type="Proteomes" id="UP001642484">
    <property type="component" value="Unassembled WGS sequence"/>
</dbReference>